<dbReference type="PANTHER" id="PTHR31282">
    <property type="entry name" value="WRKY TRANSCRIPTION FACTOR 21-RELATED"/>
    <property type="match status" value="1"/>
</dbReference>
<evidence type="ECO:0000259" key="7">
    <source>
        <dbReference type="PROSITE" id="PS50811"/>
    </source>
</evidence>
<dbReference type="EMBL" id="JAAMPC010000008">
    <property type="protein sequence ID" value="KAG2299945.1"/>
    <property type="molecule type" value="Genomic_DNA"/>
</dbReference>
<comment type="caution">
    <text evidence="8">The sequence shown here is derived from an EMBL/GenBank/DDBJ whole genome shotgun (WGS) entry which is preliminary data.</text>
</comment>
<evidence type="ECO:0000256" key="5">
    <source>
        <dbReference type="ARBA" id="ARBA00023242"/>
    </source>
</evidence>
<evidence type="ECO:0000313" key="8">
    <source>
        <dbReference type="EMBL" id="KAG2299945.1"/>
    </source>
</evidence>
<feature type="region of interest" description="Disordered" evidence="6">
    <location>
        <begin position="63"/>
        <end position="103"/>
    </location>
</feature>
<dbReference type="SUPFAM" id="SSF118290">
    <property type="entry name" value="WRKY DNA-binding domain"/>
    <property type="match status" value="1"/>
</dbReference>
<dbReference type="SMART" id="SM00774">
    <property type="entry name" value="WRKY"/>
    <property type="match status" value="1"/>
</dbReference>
<sequence length="293" mass="33348">MNSPHEKAMQAILYGHSCAKRLKLRLEEPMADDRSVSSCDLATSIVHCFSSAISILSDKQKSEDDQVSDLSSMDSSPPLPQISHSKRRKSNSTNSTKNWRDDSPDPYYDGFQWRKYGQKSIKNTKYERSYYRCSYNIDHACGARKHEQQIKDNPPVYRTTYFGHHTCRINNNHDAVFAAVRDQVDDVGSSRIIRFGKELDQEKGSHSTGFSLSVKHEESIIKEQTTDQYREITGDDKDCQHVIAENQSSDSSLSSSYTPPSSSVSETDMFDSDLLLNNLDSWDRYGLFDFGVH</sequence>
<organism evidence="8 9">
    <name type="scientific">Brassica carinata</name>
    <name type="common">Ethiopian mustard</name>
    <name type="synonym">Abyssinian cabbage</name>
    <dbReference type="NCBI Taxonomy" id="52824"/>
    <lineage>
        <taxon>Eukaryota</taxon>
        <taxon>Viridiplantae</taxon>
        <taxon>Streptophyta</taxon>
        <taxon>Embryophyta</taxon>
        <taxon>Tracheophyta</taxon>
        <taxon>Spermatophyta</taxon>
        <taxon>Magnoliopsida</taxon>
        <taxon>eudicotyledons</taxon>
        <taxon>Gunneridae</taxon>
        <taxon>Pentapetalae</taxon>
        <taxon>rosids</taxon>
        <taxon>malvids</taxon>
        <taxon>Brassicales</taxon>
        <taxon>Brassicaceae</taxon>
        <taxon>Brassiceae</taxon>
        <taxon>Brassica</taxon>
    </lineage>
</organism>
<evidence type="ECO:0000313" key="9">
    <source>
        <dbReference type="Proteomes" id="UP000886595"/>
    </source>
</evidence>
<evidence type="ECO:0000256" key="2">
    <source>
        <dbReference type="ARBA" id="ARBA00023015"/>
    </source>
</evidence>
<dbReference type="Proteomes" id="UP000886595">
    <property type="component" value="Unassembled WGS sequence"/>
</dbReference>
<dbReference type="InterPro" id="IPR003657">
    <property type="entry name" value="WRKY_dom"/>
</dbReference>
<name>A0A8X7S4S6_BRACI</name>
<keyword evidence="9" id="KW-1185">Reference proteome</keyword>
<comment type="subcellular location">
    <subcellularLocation>
        <location evidence="1">Nucleus</location>
    </subcellularLocation>
</comment>
<evidence type="ECO:0000256" key="3">
    <source>
        <dbReference type="ARBA" id="ARBA00023125"/>
    </source>
</evidence>
<accession>A0A8X7S4S6</accession>
<dbReference type="AlphaFoldDB" id="A0A8X7S4S6"/>
<feature type="region of interest" description="Disordered" evidence="6">
    <location>
        <begin position="245"/>
        <end position="266"/>
    </location>
</feature>
<dbReference type="OrthoDB" id="2021064at2759"/>
<evidence type="ECO:0000256" key="1">
    <source>
        <dbReference type="ARBA" id="ARBA00004123"/>
    </source>
</evidence>
<dbReference type="InterPro" id="IPR036576">
    <property type="entry name" value="WRKY_dom_sf"/>
</dbReference>
<keyword evidence="4" id="KW-0804">Transcription</keyword>
<keyword evidence="3" id="KW-0238">DNA-binding</keyword>
<reference evidence="8 9" key="1">
    <citation type="submission" date="2020-02" db="EMBL/GenBank/DDBJ databases">
        <authorList>
            <person name="Ma Q."/>
            <person name="Huang Y."/>
            <person name="Song X."/>
            <person name="Pei D."/>
        </authorList>
    </citation>
    <scope>NUCLEOTIDE SEQUENCE [LARGE SCALE GENOMIC DNA]</scope>
    <source>
        <strain evidence="8">Sxm20200214</strain>
        <tissue evidence="8">Leaf</tissue>
    </source>
</reference>
<dbReference type="Gene3D" id="2.20.25.80">
    <property type="entry name" value="WRKY domain"/>
    <property type="match status" value="1"/>
</dbReference>
<dbReference type="GO" id="GO:0043565">
    <property type="term" value="F:sequence-specific DNA binding"/>
    <property type="evidence" value="ECO:0007669"/>
    <property type="project" value="InterPro"/>
</dbReference>
<feature type="compositionally biased region" description="Low complexity" evidence="6">
    <location>
        <begin position="248"/>
        <end position="265"/>
    </location>
</feature>
<proteinExistence type="predicted"/>
<evidence type="ECO:0000256" key="4">
    <source>
        <dbReference type="ARBA" id="ARBA00023163"/>
    </source>
</evidence>
<evidence type="ECO:0000256" key="6">
    <source>
        <dbReference type="SAM" id="MobiDB-lite"/>
    </source>
</evidence>
<dbReference type="GO" id="GO:0003700">
    <property type="term" value="F:DNA-binding transcription factor activity"/>
    <property type="evidence" value="ECO:0007669"/>
    <property type="project" value="InterPro"/>
</dbReference>
<gene>
    <name evidence="8" type="ORF">Bca52824_036417</name>
</gene>
<dbReference type="InterPro" id="IPR044810">
    <property type="entry name" value="WRKY_plant"/>
</dbReference>
<keyword evidence="5" id="KW-0539">Nucleus</keyword>
<dbReference type="Pfam" id="PF03106">
    <property type="entry name" value="WRKY"/>
    <property type="match status" value="1"/>
</dbReference>
<dbReference type="PROSITE" id="PS50811">
    <property type="entry name" value="WRKY"/>
    <property type="match status" value="1"/>
</dbReference>
<dbReference type="GO" id="GO:0005634">
    <property type="term" value="C:nucleus"/>
    <property type="evidence" value="ECO:0007669"/>
    <property type="project" value="UniProtKB-SubCell"/>
</dbReference>
<keyword evidence="2" id="KW-0805">Transcription regulation</keyword>
<protein>
    <recommendedName>
        <fullName evidence="7">WRKY domain-containing protein</fullName>
    </recommendedName>
</protein>
<feature type="domain" description="WRKY" evidence="7">
    <location>
        <begin position="102"/>
        <end position="170"/>
    </location>
</feature>